<dbReference type="EMBL" id="BAABUJ010000004">
    <property type="protein sequence ID" value="GAA5794808.1"/>
    <property type="molecule type" value="Genomic_DNA"/>
</dbReference>
<keyword evidence="3 8" id="KW-0863">Zinc-finger</keyword>
<dbReference type="PANTHER" id="PTHR10071:SF281">
    <property type="entry name" value="BOX A-BINDING FACTOR-RELATED"/>
    <property type="match status" value="1"/>
</dbReference>
<comment type="subcellular location">
    <subcellularLocation>
        <location evidence="1">Nucleus</location>
    </subcellularLocation>
</comment>
<feature type="region of interest" description="Disordered" evidence="10">
    <location>
        <begin position="422"/>
        <end position="468"/>
    </location>
</feature>
<feature type="domain" description="GATA-type" evidence="11">
    <location>
        <begin position="377"/>
        <end position="430"/>
    </location>
</feature>
<feature type="coiled-coil region" evidence="9">
    <location>
        <begin position="99"/>
        <end position="140"/>
    </location>
</feature>
<evidence type="ECO:0000259" key="11">
    <source>
        <dbReference type="PROSITE" id="PS50114"/>
    </source>
</evidence>
<evidence type="ECO:0000256" key="9">
    <source>
        <dbReference type="SAM" id="Coils"/>
    </source>
</evidence>
<dbReference type="InterPro" id="IPR000679">
    <property type="entry name" value="Znf_GATA"/>
</dbReference>
<dbReference type="SUPFAM" id="SSF57716">
    <property type="entry name" value="Glucocorticoid receptor-like (DNA-binding domain)"/>
    <property type="match status" value="2"/>
</dbReference>
<feature type="compositionally biased region" description="Low complexity" evidence="10">
    <location>
        <begin position="434"/>
        <end position="444"/>
    </location>
</feature>
<dbReference type="CDD" id="cd00202">
    <property type="entry name" value="ZnF_GATA"/>
    <property type="match status" value="2"/>
</dbReference>
<evidence type="ECO:0000256" key="2">
    <source>
        <dbReference type="ARBA" id="ARBA00022723"/>
    </source>
</evidence>
<feature type="compositionally biased region" description="Basic residues" evidence="10">
    <location>
        <begin position="358"/>
        <end position="368"/>
    </location>
</feature>
<evidence type="ECO:0000256" key="8">
    <source>
        <dbReference type="PROSITE-ProRule" id="PRU00094"/>
    </source>
</evidence>
<proteinExistence type="predicted"/>
<dbReference type="Pfam" id="PF00320">
    <property type="entry name" value="GATA"/>
    <property type="match status" value="2"/>
</dbReference>
<evidence type="ECO:0000256" key="10">
    <source>
        <dbReference type="SAM" id="MobiDB-lite"/>
    </source>
</evidence>
<gene>
    <name evidence="12" type="ORF">HPULCUR_000155</name>
</gene>
<feature type="domain" description="GATA-type" evidence="11">
    <location>
        <begin position="325"/>
        <end position="372"/>
    </location>
</feature>
<evidence type="ECO:0000256" key="3">
    <source>
        <dbReference type="ARBA" id="ARBA00022771"/>
    </source>
</evidence>
<protein>
    <recommendedName>
        <fullName evidence="11">GATA-type domain-containing protein</fullName>
    </recommendedName>
</protein>
<evidence type="ECO:0000313" key="12">
    <source>
        <dbReference type="EMBL" id="GAA5794808.1"/>
    </source>
</evidence>
<accession>A0ABP9XK32</accession>
<evidence type="ECO:0000256" key="7">
    <source>
        <dbReference type="ARBA" id="ARBA00023242"/>
    </source>
</evidence>
<dbReference type="Gene3D" id="3.30.50.10">
    <property type="entry name" value="Erythroid Transcription Factor GATA-1, subunit A"/>
    <property type="match status" value="2"/>
</dbReference>
<evidence type="ECO:0000256" key="6">
    <source>
        <dbReference type="ARBA" id="ARBA00023163"/>
    </source>
</evidence>
<comment type="caution">
    <text evidence="12">The sequence shown here is derived from an EMBL/GenBank/DDBJ whole genome shotgun (WGS) entry which is preliminary data.</text>
</comment>
<name>A0ABP9XK32_9FUNG</name>
<keyword evidence="2" id="KW-0479">Metal-binding</keyword>
<keyword evidence="7" id="KW-0539">Nucleus</keyword>
<keyword evidence="9" id="KW-0175">Coiled coil</keyword>
<dbReference type="Pfam" id="PF08550">
    <property type="entry name" value="GATA_AreA"/>
    <property type="match status" value="1"/>
</dbReference>
<dbReference type="InterPro" id="IPR013860">
    <property type="entry name" value="AreA_GATA"/>
</dbReference>
<reference evidence="12 13" key="1">
    <citation type="submission" date="2024-04" db="EMBL/GenBank/DDBJ databases">
        <title>genome sequences of Mucor flavus KT1a and Helicostylum pulchrum KT1b strains isolation_sourced from the surface of a dry-aged beef.</title>
        <authorList>
            <person name="Toyotome T."/>
            <person name="Hosono M."/>
            <person name="Torimaru M."/>
            <person name="Fukuda K."/>
            <person name="Mikami N."/>
        </authorList>
    </citation>
    <scope>NUCLEOTIDE SEQUENCE [LARGE SCALE GENOMIC DNA]</scope>
    <source>
        <strain evidence="12 13">KT1b</strain>
    </source>
</reference>
<dbReference type="PROSITE" id="PS50114">
    <property type="entry name" value="GATA_ZN_FINGER_2"/>
    <property type="match status" value="2"/>
</dbReference>
<evidence type="ECO:0000256" key="1">
    <source>
        <dbReference type="ARBA" id="ARBA00004123"/>
    </source>
</evidence>
<feature type="region of interest" description="Disordered" evidence="10">
    <location>
        <begin position="358"/>
        <end position="377"/>
    </location>
</feature>
<keyword evidence="13" id="KW-1185">Reference proteome</keyword>
<dbReference type="PROSITE" id="PS00344">
    <property type="entry name" value="GATA_ZN_FINGER_1"/>
    <property type="match status" value="1"/>
</dbReference>
<dbReference type="InterPro" id="IPR039355">
    <property type="entry name" value="Transcription_factor_GATA"/>
</dbReference>
<sequence length="488" mass="55290">MAPLVLKIKGNKTFSPFSTLSSEDELQKTWRVCTKVKDSLENGSRLENLSWRLWFRQHSANNKKAFRKLSVDTTRKLSNSVKIASYKQVHIKKEPCLYKQQQQQQHQQQQALLLQQQQQQIQLQQQLEQQQQQAMVFEQQPLLDVSFFNQNNNFTVPTMNQNHGDIVELDEIFNAFNKEFNIPTTAPAITTTDMGMADGWDFGIPSPSNPYYSPTQTSNTILGNFDNTSEATGDAMYVSGTSMPPPPVATLRNKLLENQQVRFHHKTPPMSTSTSASTVASISLLEEPSSFVDPSFSAPNSPQLFPSNYDSKLKKPTDGQTKPICTNCSATSTPLWRRSAEDELLCNACGLYQKLHNAPRPKTLKPHNTRKEAKDDEASQLVCSNCSTTTTPLWRRDDEGAPLCNACGLYLKLHHERRPLSMKTDIIKKRQRYESNTANNNSNAGKKKKKSDSPSEPTSPLFTQQQEQQHFTIGYPTTMDDLMSNHYY</sequence>
<dbReference type="Proteomes" id="UP001476247">
    <property type="component" value="Unassembled WGS sequence"/>
</dbReference>
<evidence type="ECO:0000256" key="5">
    <source>
        <dbReference type="ARBA" id="ARBA00023015"/>
    </source>
</evidence>
<dbReference type="PANTHER" id="PTHR10071">
    <property type="entry name" value="TRANSCRIPTION FACTOR GATA FAMILY MEMBER"/>
    <property type="match status" value="1"/>
</dbReference>
<keyword evidence="4" id="KW-0862">Zinc</keyword>
<dbReference type="InterPro" id="IPR013088">
    <property type="entry name" value="Znf_NHR/GATA"/>
</dbReference>
<keyword evidence="6" id="KW-0804">Transcription</keyword>
<dbReference type="PRINTS" id="PR00619">
    <property type="entry name" value="GATAZNFINGER"/>
</dbReference>
<dbReference type="SMART" id="SM00401">
    <property type="entry name" value="ZnF_GATA"/>
    <property type="match status" value="2"/>
</dbReference>
<evidence type="ECO:0000313" key="13">
    <source>
        <dbReference type="Proteomes" id="UP001476247"/>
    </source>
</evidence>
<keyword evidence="5" id="KW-0805">Transcription regulation</keyword>
<organism evidence="12 13">
    <name type="scientific">Helicostylum pulchrum</name>
    <dbReference type="NCBI Taxonomy" id="562976"/>
    <lineage>
        <taxon>Eukaryota</taxon>
        <taxon>Fungi</taxon>
        <taxon>Fungi incertae sedis</taxon>
        <taxon>Mucoromycota</taxon>
        <taxon>Mucoromycotina</taxon>
        <taxon>Mucoromycetes</taxon>
        <taxon>Mucorales</taxon>
        <taxon>Mucorineae</taxon>
        <taxon>Mucoraceae</taxon>
        <taxon>Helicostylum</taxon>
    </lineage>
</organism>
<evidence type="ECO:0000256" key="4">
    <source>
        <dbReference type="ARBA" id="ARBA00022833"/>
    </source>
</evidence>